<evidence type="ECO:0000256" key="1">
    <source>
        <dbReference type="ARBA" id="ARBA00022946"/>
    </source>
</evidence>
<evidence type="ECO:0000259" key="3">
    <source>
        <dbReference type="Pfam" id="PF21864"/>
    </source>
</evidence>
<dbReference type="InterPro" id="IPR050466">
    <property type="entry name" value="Carboxylest/Gibb_receptor"/>
</dbReference>
<keyword evidence="1" id="KW-0809">Transit peptide</keyword>
<dbReference type="InterPro" id="IPR029058">
    <property type="entry name" value="AB_hydrolase_fold"/>
</dbReference>
<sequence length="731" mass="79233">MNWWAEPLRPHLPSLHRAHCPLLPRLLGFTAMAAAAAAATARRLLSRRASPSSLSALLRHGPAAAAPEQSLLRPALVTAASRLCFARGMARRPGGDGFSPSRPGGGGDRAPTEMAPLFPGCDYEHWLIVMDKPGGEGATKQQMIDCYIQTLAKILGSEEEAKKKIYNVSCERYFGFGCEIDEETSNKLEGLPGVLFVLPDSYVDPEYKDYGAELFVNGEIVQRPPERQRRVEPVPQRAADRPRYNDRTRYALYKSHCWEASASADCMYSLMICCDCEKSVKYLHLVVYHQAELPPDGGQCPALSVICSAEVAADCVHDCLLRGNARLPPTRRSHLPRLSAHWSLRVSSAPPHPTLHQPFGPPVPSAALQLHPSGHLRFLFHYIAAGPSLAAAPTPRTTTYGMAADPDTEVQAEFLPIIRQYKSGRVERLLNPAPLPAGTDAATGVVSKDVVVDPATGLWARLFLPPGTGTGAGAGARLPVLVYYHGGAYVIGSAADPFTHTYLNALVAEARVLAVAVEYRLAPEHLLPAAYDDSWDGLRWVASHSRGAGPEPWLAEHGDFSRVFLAGASAGATIAHVVAARAGEMQEQDGLGGMRVRGLLVVHPYFCGAADVGREGTTATEKERKARADAFWRFLCPGTPGLDDPLANPFSEAARGSAARVAADRVLVCVAEKDELRDRGVWYYESLKASGYPGEVELLESMGEGHVFYCIKPGCRSAREMQERVLGFLRK</sequence>
<dbReference type="GO" id="GO:0042803">
    <property type="term" value="F:protein homodimerization activity"/>
    <property type="evidence" value="ECO:0007669"/>
    <property type="project" value="UniProtKB-ARBA"/>
</dbReference>
<proteinExistence type="predicted"/>
<evidence type="ECO:0008006" key="6">
    <source>
        <dbReference type="Google" id="ProtNLM"/>
    </source>
</evidence>
<dbReference type="Gene3D" id="3.30.70.80">
    <property type="entry name" value="Peptidase S8 propeptide/proteinase inhibitor I9"/>
    <property type="match status" value="1"/>
</dbReference>
<feature type="domain" description="MORF/ORRM1/DAG-like MORF" evidence="3">
    <location>
        <begin position="123"/>
        <end position="213"/>
    </location>
</feature>
<dbReference type="AlphaFoldDB" id="A0AAQ3U0Q1"/>
<dbReference type="FunFam" id="3.30.70.80:FF:000001">
    <property type="entry name" value="Multiple organellar RNA editing factor"/>
    <property type="match status" value="1"/>
</dbReference>
<gene>
    <name evidence="4" type="ORF">U9M48_029316</name>
</gene>
<dbReference type="GO" id="GO:0016070">
    <property type="term" value="P:RNA metabolic process"/>
    <property type="evidence" value="ECO:0007669"/>
    <property type="project" value="UniProtKB-ARBA"/>
</dbReference>
<organism evidence="4 5">
    <name type="scientific">Paspalum notatum var. saurae</name>
    <dbReference type="NCBI Taxonomy" id="547442"/>
    <lineage>
        <taxon>Eukaryota</taxon>
        <taxon>Viridiplantae</taxon>
        <taxon>Streptophyta</taxon>
        <taxon>Embryophyta</taxon>
        <taxon>Tracheophyta</taxon>
        <taxon>Spermatophyta</taxon>
        <taxon>Magnoliopsida</taxon>
        <taxon>Liliopsida</taxon>
        <taxon>Poales</taxon>
        <taxon>Poaceae</taxon>
        <taxon>PACMAD clade</taxon>
        <taxon>Panicoideae</taxon>
        <taxon>Andropogonodae</taxon>
        <taxon>Paspaleae</taxon>
        <taxon>Paspalinae</taxon>
        <taxon>Paspalum</taxon>
    </lineage>
</organism>
<keyword evidence="5" id="KW-1185">Reference proteome</keyword>
<dbReference type="Proteomes" id="UP001341281">
    <property type="component" value="Chromosome 06"/>
</dbReference>
<evidence type="ECO:0000313" key="4">
    <source>
        <dbReference type="EMBL" id="WVZ81999.1"/>
    </source>
</evidence>
<evidence type="ECO:0000259" key="2">
    <source>
        <dbReference type="Pfam" id="PF07859"/>
    </source>
</evidence>
<reference evidence="4 5" key="1">
    <citation type="submission" date="2024-02" db="EMBL/GenBank/DDBJ databases">
        <title>High-quality chromosome-scale genome assembly of Pensacola bahiagrass (Paspalum notatum Flugge var. saurae).</title>
        <authorList>
            <person name="Vega J.M."/>
            <person name="Podio M."/>
            <person name="Orjuela J."/>
            <person name="Siena L.A."/>
            <person name="Pessino S.C."/>
            <person name="Combes M.C."/>
            <person name="Mariac C."/>
            <person name="Albertini E."/>
            <person name="Pupilli F."/>
            <person name="Ortiz J.P.A."/>
            <person name="Leblanc O."/>
        </authorList>
    </citation>
    <scope>NUCLEOTIDE SEQUENCE [LARGE SCALE GENOMIC DNA]</scope>
    <source>
        <strain evidence="4">R1</strain>
        <tissue evidence="4">Leaf</tissue>
    </source>
</reference>
<dbReference type="SUPFAM" id="SSF53474">
    <property type="entry name" value="alpha/beta-Hydrolases"/>
    <property type="match status" value="1"/>
</dbReference>
<dbReference type="Pfam" id="PF21864">
    <property type="entry name" value="MORF_dom"/>
    <property type="match status" value="1"/>
</dbReference>
<dbReference type="Pfam" id="PF07859">
    <property type="entry name" value="Abhydrolase_3"/>
    <property type="match status" value="1"/>
</dbReference>
<dbReference type="PANTHER" id="PTHR23024:SF541">
    <property type="entry name" value="OS06G0214800 PROTEIN"/>
    <property type="match status" value="1"/>
</dbReference>
<dbReference type="PANTHER" id="PTHR23024">
    <property type="entry name" value="ARYLACETAMIDE DEACETYLASE"/>
    <property type="match status" value="1"/>
</dbReference>
<dbReference type="InterPro" id="IPR037045">
    <property type="entry name" value="S8pro/Inhibitor_I9_sf"/>
</dbReference>
<dbReference type="InterPro" id="IPR013094">
    <property type="entry name" value="AB_hydrolase_3"/>
</dbReference>
<dbReference type="Gene3D" id="3.40.50.1820">
    <property type="entry name" value="alpha/beta hydrolase"/>
    <property type="match status" value="1"/>
</dbReference>
<dbReference type="InterPro" id="IPR054059">
    <property type="entry name" value="MORF/ORRM1/DAG-like_MORF"/>
</dbReference>
<accession>A0AAQ3U0Q1</accession>
<protein>
    <recommendedName>
        <fullName evidence="6">Alpha/beta hydrolase fold-3 domain-containing protein</fullName>
    </recommendedName>
</protein>
<name>A0AAQ3U0Q1_PASNO</name>
<feature type="domain" description="Alpha/beta hydrolase fold-3" evidence="2">
    <location>
        <begin position="481"/>
        <end position="709"/>
    </location>
</feature>
<dbReference type="EMBL" id="CP144750">
    <property type="protein sequence ID" value="WVZ81999.1"/>
    <property type="molecule type" value="Genomic_DNA"/>
</dbReference>
<dbReference type="GO" id="GO:0016787">
    <property type="term" value="F:hydrolase activity"/>
    <property type="evidence" value="ECO:0007669"/>
    <property type="project" value="InterPro"/>
</dbReference>
<evidence type="ECO:0000313" key="5">
    <source>
        <dbReference type="Proteomes" id="UP001341281"/>
    </source>
</evidence>